<reference evidence="2" key="1">
    <citation type="journal article" date="2019" name="Int. J. Syst. Evol. Microbiol.">
        <title>The Global Catalogue of Microorganisms (GCM) 10K type strain sequencing project: providing services to taxonomists for standard genome sequencing and annotation.</title>
        <authorList>
            <consortium name="The Broad Institute Genomics Platform"/>
            <consortium name="The Broad Institute Genome Sequencing Center for Infectious Disease"/>
            <person name="Wu L."/>
            <person name="Ma J."/>
        </authorList>
    </citation>
    <scope>NUCLEOTIDE SEQUENCE [LARGE SCALE GENOMIC DNA]</scope>
    <source>
        <strain evidence="2">DT28</strain>
    </source>
</reference>
<keyword evidence="2" id="KW-1185">Reference proteome</keyword>
<proteinExistence type="predicted"/>
<dbReference type="PIRSF" id="PIRSF029505">
    <property type="entry name" value="UCP029505"/>
    <property type="match status" value="1"/>
</dbReference>
<name>A0ABV9JMZ6_9GAMM</name>
<dbReference type="EMBL" id="JBHSGB010000010">
    <property type="protein sequence ID" value="MFC4655544.1"/>
    <property type="molecule type" value="Genomic_DNA"/>
</dbReference>
<dbReference type="RefSeq" id="WP_377334038.1">
    <property type="nucleotide sequence ID" value="NZ_JBHSGB010000010.1"/>
</dbReference>
<comment type="caution">
    <text evidence="1">The sequence shown here is derived from an EMBL/GenBank/DDBJ whole genome shotgun (WGS) entry which is preliminary data.</text>
</comment>
<evidence type="ECO:0000313" key="1">
    <source>
        <dbReference type="EMBL" id="MFC4655544.1"/>
    </source>
</evidence>
<protein>
    <submittedName>
        <fullName evidence="1">Uncharacterized protein</fullName>
    </submittedName>
</protein>
<sequence>MAQRENSWWQRHKFKLNGLVLILPFWFLYESMNMTFPAALPQQQVGPFTVTPSPLTNKAPYQHDGDWVKDFMLQFCDDCVPQIRQAYMTIAAEQPSLEQFAEAHLGILHGDNHMQHVHALVQSPTAANQKLWLLIEDWQGEQHIASWEFTLPQS</sequence>
<accession>A0ABV9JMZ6</accession>
<dbReference type="Proteomes" id="UP001595962">
    <property type="component" value="Unassembled WGS sequence"/>
</dbReference>
<gene>
    <name evidence="1" type="ORF">ACFO3I_11020</name>
</gene>
<organism evidence="1 2">
    <name type="scientific">Rheinheimera marina</name>
    <dbReference type="NCBI Taxonomy" id="1774958"/>
    <lineage>
        <taxon>Bacteria</taxon>
        <taxon>Pseudomonadati</taxon>
        <taxon>Pseudomonadota</taxon>
        <taxon>Gammaproteobacteria</taxon>
        <taxon>Chromatiales</taxon>
        <taxon>Chromatiaceae</taxon>
        <taxon>Rheinheimera</taxon>
    </lineage>
</organism>
<dbReference type="InterPro" id="IPR016922">
    <property type="entry name" value="UCP029505"/>
</dbReference>
<evidence type="ECO:0000313" key="2">
    <source>
        <dbReference type="Proteomes" id="UP001595962"/>
    </source>
</evidence>